<gene>
    <name evidence="2" type="ORF">SDC9_175558</name>
</gene>
<dbReference type="EMBL" id="VSSQ01078275">
    <property type="protein sequence ID" value="MPN28119.1"/>
    <property type="molecule type" value="Genomic_DNA"/>
</dbReference>
<reference evidence="2" key="1">
    <citation type="submission" date="2019-08" db="EMBL/GenBank/DDBJ databases">
        <authorList>
            <person name="Kucharzyk K."/>
            <person name="Murdoch R.W."/>
            <person name="Higgins S."/>
            <person name="Loffler F."/>
        </authorList>
    </citation>
    <scope>NUCLEOTIDE SEQUENCE</scope>
</reference>
<proteinExistence type="predicted"/>
<name>A0A645GQE4_9ZZZZ</name>
<evidence type="ECO:0000256" key="1">
    <source>
        <dbReference type="SAM" id="Phobius"/>
    </source>
</evidence>
<keyword evidence="1" id="KW-1133">Transmembrane helix</keyword>
<comment type="caution">
    <text evidence="2">The sequence shown here is derived from an EMBL/GenBank/DDBJ whole genome shotgun (WGS) entry which is preliminary data.</text>
</comment>
<organism evidence="2">
    <name type="scientific">bioreactor metagenome</name>
    <dbReference type="NCBI Taxonomy" id="1076179"/>
    <lineage>
        <taxon>unclassified sequences</taxon>
        <taxon>metagenomes</taxon>
        <taxon>ecological metagenomes</taxon>
    </lineage>
</organism>
<sequence length="73" mass="7600">MVIFGNTVAALSAHFLVGTIDLTLVCFLTAGTIAGALLGPGFLSGISVERAESSVRGWYALGMIVFGVFMIFT</sequence>
<feature type="transmembrane region" description="Helical" evidence="1">
    <location>
        <begin position="22"/>
        <end position="43"/>
    </location>
</feature>
<evidence type="ECO:0000313" key="2">
    <source>
        <dbReference type="EMBL" id="MPN28119.1"/>
    </source>
</evidence>
<keyword evidence="1" id="KW-0472">Membrane</keyword>
<accession>A0A645GQE4</accession>
<protein>
    <submittedName>
        <fullName evidence="2">Uncharacterized protein</fullName>
    </submittedName>
</protein>
<feature type="transmembrane region" description="Helical" evidence="1">
    <location>
        <begin position="55"/>
        <end position="72"/>
    </location>
</feature>
<keyword evidence="1" id="KW-0812">Transmembrane</keyword>
<dbReference type="AlphaFoldDB" id="A0A645GQE4"/>